<dbReference type="InterPro" id="IPR007345">
    <property type="entry name" value="Polysacch_pyruvyl_Trfase"/>
</dbReference>
<dbReference type="Pfam" id="PF04230">
    <property type="entry name" value="PS_pyruv_trans"/>
    <property type="match status" value="1"/>
</dbReference>
<dbReference type="RefSeq" id="WP_061412643.1">
    <property type="nucleotide sequence ID" value="NZ_JAHONI010000001.1"/>
</dbReference>
<name>A0A139JWM8_BACUN</name>
<protein>
    <submittedName>
        <fullName evidence="2">Polysaccharide pyruvyl transferase family protein</fullName>
    </submittedName>
</protein>
<reference evidence="2 3" key="1">
    <citation type="journal article" date="2019" name="Nat. Med.">
        <title>A library of human gut bacterial isolates paired with longitudinal multiomics data enables mechanistic microbiome research.</title>
        <authorList>
            <person name="Poyet M."/>
            <person name="Groussin M."/>
            <person name="Gibbons S.M."/>
            <person name="Avila-Pacheco J."/>
            <person name="Jiang X."/>
            <person name="Kearney S.M."/>
            <person name="Perrotta A.R."/>
            <person name="Berdy B."/>
            <person name="Zhao S."/>
            <person name="Lieberman T.D."/>
            <person name="Swanson P.K."/>
            <person name="Smith M."/>
            <person name="Roesemann S."/>
            <person name="Alexander J.E."/>
            <person name="Rich S.A."/>
            <person name="Livny J."/>
            <person name="Vlamakis H."/>
            <person name="Clish C."/>
            <person name="Bullock K."/>
            <person name="Deik A."/>
            <person name="Scott J."/>
            <person name="Pierce K.A."/>
            <person name="Xavier R.J."/>
            <person name="Alm E.J."/>
        </authorList>
    </citation>
    <scope>NUCLEOTIDE SEQUENCE [LARGE SCALE GENOMIC DNA]</scope>
    <source>
        <strain evidence="2 3">BIOML-A5</strain>
    </source>
</reference>
<comment type="caution">
    <text evidence="2">The sequence shown here is derived from an EMBL/GenBank/DDBJ whole genome shotgun (WGS) entry which is preliminary data.</text>
</comment>
<dbReference type="AlphaFoldDB" id="A0A139JWM8"/>
<dbReference type="EMBL" id="WCTL01000022">
    <property type="protein sequence ID" value="KAB4231162.1"/>
    <property type="molecule type" value="Genomic_DNA"/>
</dbReference>
<evidence type="ECO:0000313" key="2">
    <source>
        <dbReference type="EMBL" id="KAB4231162.1"/>
    </source>
</evidence>
<keyword evidence="2" id="KW-0808">Transferase</keyword>
<evidence type="ECO:0000313" key="3">
    <source>
        <dbReference type="Proteomes" id="UP000462376"/>
    </source>
</evidence>
<gene>
    <name evidence="2" type="ORF">GAP47_18345</name>
</gene>
<feature type="domain" description="Polysaccharide pyruvyl transferase" evidence="1">
    <location>
        <begin position="16"/>
        <end position="310"/>
    </location>
</feature>
<evidence type="ECO:0000259" key="1">
    <source>
        <dbReference type="Pfam" id="PF04230"/>
    </source>
</evidence>
<sequence>MAKPTVGILSMQRVINYGSFLQAYALKQLLLKNGAGEVYFVDIIPGRILIDNHSARRGKYFRYVHKLLDLFKSGNIISGLKTFKFNRALDKSIRSSWPMLGLNSIFSGTFDQIIIGSDEVFNCIQGVSWGYTPQLFGDIPTTTARKVFSYAGSFGYTTLAKLKLYSVDSEVAENLNKLSAISVRDENSASIVKTLTGKTPYIHIDPVLAYGYRQEIADYKDRPIQIPYMIIYSYQDRINDKEEVQAITEYAKRNGLKLISIFCRYDWCDEAILPENPIEVLCWFKFAECVVTDTFHGTIFSIITESNFVSLLRPSNQNKLQYLLEILNLHDREATPSLLNQILATVPDYSNCNSILDKKRQDTNTYLKKYLG</sequence>
<accession>A0A139JWM8</accession>
<proteinExistence type="predicted"/>
<organism evidence="2 3">
    <name type="scientific">Bacteroides uniformis</name>
    <dbReference type="NCBI Taxonomy" id="820"/>
    <lineage>
        <taxon>Bacteria</taxon>
        <taxon>Pseudomonadati</taxon>
        <taxon>Bacteroidota</taxon>
        <taxon>Bacteroidia</taxon>
        <taxon>Bacteroidales</taxon>
        <taxon>Bacteroidaceae</taxon>
        <taxon>Bacteroides</taxon>
    </lineage>
</organism>
<dbReference type="Proteomes" id="UP000462376">
    <property type="component" value="Unassembled WGS sequence"/>
</dbReference>
<dbReference type="GO" id="GO:0016740">
    <property type="term" value="F:transferase activity"/>
    <property type="evidence" value="ECO:0007669"/>
    <property type="project" value="UniProtKB-KW"/>
</dbReference>